<evidence type="ECO:0000259" key="1">
    <source>
        <dbReference type="Pfam" id="PF07739"/>
    </source>
</evidence>
<protein>
    <submittedName>
        <fullName evidence="2">TipAS antibiotic-recognition domain-containing protein</fullName>
    </submittedName>
</protein>
<evidence type="ECO:0000313" key="3">
    <source>
        <dbReference type="Proteomes" id="UP001183222"/>
    </source>
</evidence>
<sequence>MAASVGKEMEARTMGMALTPEQRFEVFGEHDPAQYDAEVEGRWGHTEAWAEFWRRTRAYSKEDWLRIEAEGEDVEARFAAALAAGA</sequence>
<proteinExistence type="predicted"/>
<dbReference type="Pfam" id="PF07739">
    <property type="entry name" value="TipAS"/>
    <property type="match status" value="1"/>
</dbReference>
<dbReference type="EMBL" id="JAVREI010000021">
    <property type="protein sequence ID" value="MDT0278215.1"/>
    <property type="molecule type" value="Genomic_DNA"/>
</dbReference>
<reference evidence="3" key="1">
    <citation type="submission" date="2023-07" db="EMBL/GenBank/DDBJ databases">
        <title>30 novel species of actinomycetes from the DSMZ collection.</title>
        <authorList>
            <person name="Nouioui I."/>
        </authorList>
    </citation>
    <scope>NUCLEOTIDE SEQUENCE [LARGE SCALE GENOMIC DNA]</scope>
    <source>
        <strain evidence="3">DSM 46792</strain>
    </source>
</reference>
<dbReference type="RefSeq" id="WP_311347013.1">
    <property type="nucleotide sequence ID" value="NZ_JAVREI010000021.1"/>
</dbReference>
<organism evidence="2 3">
    <name type="scientific">Blastococcus goldschmidtiae</name>
    <dbReference type="NCBI Taxonomy" id="3075546"/>
    <lineage>
        <taxon>Bacteria</taxon>
        <taxon>Bacillati</taxon>
        <taxon>Actinomycetota</taxon>
        <taxon>Actinomycetes</taxon>
        <taxon>Geodermatophilales</taxon>
        <taxon>Geodermatophilaceae</taxon>
        <taxon>Blastococcus</taxon>
    </lineage>
</organism>
<keyword evidence="3" id="KW-1185">Reference proteome</keyword>
<name>A0ABU2KDE9_9ACTN</name>
<gene>
    <name evidence="2" type="ORF">RM425_20125</name>
</gene>
<dbReference type="InterPro" id="IPR012925">
    <property type="entry name" value="TipAS_dom"/>
</dbReference>
<accession>A0ABU2KDE9</accession>
<feature type="domain" description="TipAS antibiotic-recognition" evidence="1">
    <location>
        <begin position="35"/>
        <end position="85"/>
    </location>
</feature>
<dbReference type="Proteomes" id="UP001183222">
    <property type="component" value="Unassembled WGS sequence"/>
</dbReference>
<evidence type="ECO:0000313" key="2">
    <source>
        <dbReference type="EMBL" id="MDT0278215.1"/>
    </source>
</evidence>
<comment type="caution">
    <text evidence="2">The sequence shown here is derived from an EMBL/GenBank/DDBJ whole genome shotgun (WGS) entry which is preliminary data.</text>
</comment>